<feature type="region of interest" description="Disordered" evidence="1">
    <location>
        <begin position="14"/>
        <end position="33"/>
    </location>
</feature>
<evidence type="ECO:0000256" key="1">
    <source>
        <dbReference type="SAM" id="MobiDB-lite"/>
    </source>
</evidence>
<proteinExistence type="predicted"/>
<sequence>MYFAEHRFLGDSVDIHQSSADDPKSPNGHTASTMHLTNGLAVSYGEINGLAGDYFGLDKPISSEPNHEQMKKMFRRWFDMLDFSPAGKLKAEAIRKELNSTNEKALAVMSANSDNAADELAAVYKNNPLDITHLEDVSKDMRWAIGSTFMQLLEGNVDHFAAEARATYDAGHAVALELAAEGHLDIALAVNGFADHFLEDSFAAGHIRVPRREIAEIAKTNPISIPSFSKIINASSNVMHNEDGELGLWLESPSGEKWKSFGDGRLPGKDNSSNATTTNLDQCLKAVKQSIAEVHDAYNNKKVIQPSEFAAWHHAPIIAKVSEHPQNHAPLLKVQEGKLMRRVGGVSSSNYKLTRDLGEWVEFWTENFAQVEDQVKLMISKVWGRAFG</sequence>
<dbReference type="EMBL" id="CAAKMV010000120">
    <property type="protein sequence ID" value="VIO55576.1"/>
    <property type="molecule type" value="Genomic_DNA"/>
</dbReference>
<name>A0A4E9DY41_GIBZA</name>
<gene>
    <name evidence="3" type="ORF">FUG_LOCUS170467</name>
    <name evidence="2" type="ORF">MDCFG202_LOCUS602193</name>
</gene>
<organism evidence="3">
    <name type="scientific">Gibberella zeae</name>
    <name type="common">Wheat head blight fungus</name>
    <name type="synonym">Fusarium graminearum</name>
    <dbReference type="NCBI Taxonomy" id="5518"/>
    <lineage>
        <taxon>Eukaryota</taxon>
        <taxon>Fungi</taxon>
        <taxon>Dikarya</taxon>
        <taxon>Ascomycota</taxon>
        <taxon>Pezizomycotina</taxon>
        <taxon>Sordariomycetes</taxon>
        <taxon>Hypocreomycetidae</taxon>
        <taxon>Hypocreales</taxon>
        <taxon>Nectriaceae</taxon>
        <taxon>Fusarium</taxon>
    </lineage>
</organism>
<reference evidence="3" key="1">
    <citation type="submission" date="2019-04" db="EMBL/GenBank/DDBJ databases">
        <authorList>
            <person name="Melise S."/>
            <person name="Noan J."/>
            <person name="Okalmin O."/>
        </authorList>
    </citation>
    <scope>NUCLEOTIDE SEQUENCE</scope>
    <source>
        <strain evidence="3">FN9</strain>
    </source>
</reference>
<accession>A0A4E9DY41</accession>
<dbReference type="EMBL" id="CAJPIJ010000276">
    <property type="protein sequence ID" value="CAG2011177.1"/>
    <property type="molecule type" value="Genomic_DNA"/>
</dbReference>
<reference evidence="2" key="2">
    <citation type="submission" date="2021-03" db="EMBL/GenBank/DDBJ databases">
        <authorList>
            <person name="Alouane T."/>
            <person name="Langin T."/>
            <person name="Bonhomme L."/>
        </authorList>
    </citation>
    <scope>NUCLEOTIDE SEQUENCE</scope>
    <source>
        <strain evidence="2">MDC_Fg202</strain>
    </source>
</reference>
<dbReference type="CDD" id="cd22893">
    <property type="entry name" value="PlcA-like"/>
    <property type="match status" value="1"/>
</dbReference>
<evidence type="ECO:0000313" key="3">
    <source>
        <dbReference type="EMBL" id="VIO55576.1"/>
    </source>
</evidence>
<dbReference type="AlphaFoldDB" id="A0A4E9DY41"/>
<dbReference type="Proteomes" id="UP000746612">
    <property type="component" value="Unassembled WGS sequence"/>
</dbReference>
<evidence type="ECO:0000313" key="2">
    <source>
        <dbReference type="EMBL" id="CAG2011177.1"/>
    </source>
</evidence>
<protein>
    <submittedName>
        <fullName evidence="3">Uncharacterized protein</fullName>
    </submittedName>
</protein>
<dbReference type="InterPro" id="IPR049756">
    <property type="entry name" value="PlcA-like_dom"/>
</dbReference>